<dbReference type="EMBL" id="HBEV01012491">
    <property type="protein sequence ID" value="CAD8592316.1"/>
    <property type="molecule type" value="Transcribed_RNA"/>
</dbReference>
<feature type="domain" description="Non-reducing end beta-L-arabinofuranosidase-like GH127 catalytic" evidence="2">
    <location>
        <begin position="32"/>
        <end position="240"/>
    </location>
</feature>
<accession>A0A7S0KUB2</accession>
<dbReference type="InterPro" id="IPR049046">
    <property type="entry name" value="Beta-AFase-like_GH127_middle"/>
</dbReference>
<name>A0A7S0KUB2_MICPS</name>
<evidence type="ECO:0000256" key="1">
    <source>
        <dbReference type="SAM" id="MobiDB-lite"/>
    </source>
</evidence>
<feature type="region of interest" description="Disordered" evidence="1">
    <location>
        <begin position="599"/>
        <end position="641"/>
    </location>
</feature>
<protein>
    <submittedName>
        <fullName evidence="4">Uncharacterized protein</fullName>
    </submittedName>
</protein>
<evidence type="ECO:0000313" key="4">
    <source>
        <dbReference type="EMBL" id="CAD8592316.1"/>
    </source>
</evidence>
<dbReference type="Pfam" id="PF07944">
    <property type="entry name" value="Beta-AFase-like_GH127_cat"/>
    <property type="match status" value="1"/>
</dbReference>
<feature type="compositionally biased region" description="Gly residues" evidence="1">
    <location>
        <begin position="610"/>
        <end position="620"/>
    </location>
</feature>
<feature type="compositionally biased region" description="Basic and acidic residues" evidence="1">
    <location>
        <begin position="711"/>
        <end position="729"/>
    </location>
</feature>
<feature type="region of interest" description="Disordered" evidence="1">
    <location>
        <begin position="654"/>
        <end position="729"/>
    </location>
</feature>
<feature type="domain" description="Non-reducing end beta-L-arabinofuranosidase-like GH127 middle" evidence="3">
    <location>
        <begin position="319"/>
        <end position="400"/>
    </location>
</feature>
<sequence>MANAVLTRVRRLIRAKGASHWFEGALEYSKAAFGAESGGFNELAWRLYRLTGNADYVTLAGLFDHPTFLGRMSKGGDGLEREHANFHEPIAMGAYVRYEITGDEASRRAFRNFIELLRGTRAYATAGTCDGERWQAPGRLERIIVSTETQETCTQVNFERLANAAVASFGEAEARDWADYSERASLHGPVGLQRKPGELLYTTPLGVGVSKGRSGHGWGRPDAAFWCCYGTGVEALARLQDGVFWRLEAGAKVPGDDTSATTSTDVVYIARVTTSASAAWNEKGVTVRVSVDPFYHDARNDGGGDGGSSGLIGTTQKSFVSAVAITVMPAEERREEPTSIRVKLPRWAGGGSRVSLNGERVPCGSHGSHSKEDSKEDASGWCDVTRVWRKTDVVRASFPLVVRAEPLLGSDKSPGFGTGSNQRLDGKGARHAVVAGPYVLAALGPGAWIADLRVNLGPTRIAGAGHFGRASGSSGGFHAGASEISSDDVSLLETPKPTECHRVAFALSQHGGGDRTRYLAAVVARSDGTLPGDPIDGVGPGGPYSRAAAVFAEPDLEPTLGESKPGGSGFFYAARTCDGTSCAYAVADAPAVTWTRCAAGRSSSTDSIERGGGGGGGGRGWAQDARPNRSPRARSATVRARVLAHRRLGEERERLGEKRERLGRRAHRRLPHPFRRGEDQARGGRGGDGQGGEDEGRAAEVNSRNAPETNANEHSDAEVPSRRRRHLDG</sequence>
<dbReference type="AlphaFoldDB" id="A0A7S0KUB2"/>
<evidence type="ECO:0000259" key="3">
    <source>
        <dbReference type="Pfam" id="PF20736"/>
    </source>
</evidence>
<evidence type="ECO:0000259" key="2">
    <source>
        <dbReference type="Pfam" id="PF07944"/>
    </source>
</evidence>
<feature type="region of interest" description="Disordered" evidence="1">
    <location>
        <begin position="353"/>
        <end position="376"/>
    </location>
</feature>
<proteinExistence type="predicted"/>
<reference evidence="4" key="1">
    <citation type="submission" date="2021-01" db="EMBL/GenBank/DDBJ databases">
        <authorList>
            <person name="Corre E."/>
            <person name="Pelletier E."/>
            <person name="Niang G."/>
            <person name="Scheremetjew M."/>
            <person name="Finn R."/>
            <person name="Kale V."/>
            <person name="Holt S."/>
            <person name="Cochrane G."/>
            <person name="Meng A."/>
            <person name="Brown T."/>
            <person name="Cohen L."/>
        </authorList>
    </citation>
    <scope>NUCLEOTIDE SEQUENCE</scope>
    <source>
        <strain evidence="4">CCMP494</strain>
    </source>
</reference>
<dbReference type="PANTHER" id="PTHR31151:SF0">
    <property type="entry name" value="PROLINE-TRNA LIGASE (DUF1680)"/>
    <property type="match status" value="1"/>
</dbReference>
<feature type="compositionally biased region" description="Basic residues" evidence="1">
    <location>
        <begin position="661"/>
        <end position="674"/>
    </location>
</feature>
<gene>
    <name evidence="4" type="ORF">MSP1404_LOCUS9720</name>
</gene>
<dbReference type="InterPro" id="IPR012878">
    <property type="entry name" value="Beta-AFase-like_GH127_cat"/>
</dbReference>
<organism evidence="4">
    <name type="scientific">Micromonas pusilla</name>
    <name type="common">Picoplanktonic green alga</name>
    <name type="synonym">Chromulina pusilla</name>
    <dbReference type="NCBI Taxonomy" id="38833"/>
    <lineage>
        <taxon>Eukaryota</taxon>
        <taxon>Viridiplantae</taxon>
        <taxon>Chlorophyta</taxon>
        <taxon>Mamiellophyceae</taxon>
        <taxon>Mamiellales</taxon>
        <taxon>Mamiellaceae</taxon>
        <taxon>Micromonas</taxon>
    </lineage>
</organism>
<dbReference type="PANTHER" id="PTHR31151">
    <property type="entry name" value="PROLINE-TRNA LIGASE (DUF1680)"/>
    <property type="match status" value="1"/>
</dbReference>
<dbReference type="Pfam" id="PF20736">
    <property type="entry name" value="Glyco_hydro127M"/>
    <property type="match status" value="1"/>
</dbReference>